<evidence type="ECO:0000256" key="1">
    <source>
        <dbReference type="SAM" id="MobiDB-lite"/>
    </source>
</evidence>
<reference evidence="3" key="1">
    <citation type="submission" date="2022-11" db="EMBL/GenBank/DDBJ databases">
        <authorList>
            <person name="Scott C."/>
            <person name="Bruce N."/>
        </authorList>
    </citation>
    <scope>NUCLEOTIDE SEQUENCE</scope>
</reference>
<keyword evidence="2" id="KW-0732">Signal</keyword>
<gene>
    <name evidence="3" type="ORF">PPNO1_LOCUS3857</name>
</gene>
<evidence type="ECO:0000313" key="4">
    <source>
        <dbReference type="Proteomes" id="UP000838763"/>
    </source>
</evidence>
<feature type="region of interest" description="Disordered" evidence="1">
    <location>
        <begin position="110"/>
        <end position="248"/>
    </location>
</feature>
<feature type="chain" id="PRO_5040137562" evidence="2">
    <location>
        <begin position="16"/>
        <end position="267"/>
    </location>
</feature>
<feature type="compositionally biased region" description="Acidic residues" evidence="1">
    <location>
        <begin position="165"/>
        <end position="176"/>
    </location>
</feature>
<protein>
    <submittedName>
        <fullName evidence="3">Uncharacterized protein</fullName>
    </submittedName>
</protein>
<feature type="signal peptide" evidence="2">
    <location>
        <begin position="1"/>
        <end position="15"/>
    </location>
</feature>
<evidence type="ECO:0000256" key="2">
    <source>
        <dbReference type="SAM" id="SignalP"/>
    </source>
</evidence>
<proteinExistence type="predicted"/>
<dbReference type="OrthoDB" id="5409186at2759"/>
<name>A0A9P1M8X1_9PEZI</name>
<accession>A0A9P1M8X1</accession>
<dbReference type="Proteomes" id="UP000838763">
    <property type="component" value="Unassembled WGS sequence"/>
</dbReference>
<sequence length="267" mass="27410">MKLTATLAFAGAATASVPLIAGHREALMALEGVLNRRADICIPVPEPATCEKSCGPGNIPCIGFPTCYNPSQGESCCSDGTYCPAGTRCTDAGCCPNDRDLADCGASITLSVIPPPATGTPEEPTDGGSEETSYPEETPTEAPEEPSNPTEPCHEETPTPTTTEVPEEPCGCEEETPVPPISEGEEPTGEPTGPEPSDEPTIPEPTVPEPTLPEPTVPEPTIPEPSIPEPTLPGPSGNSTPPIPTAAANHHAPMGIMAFFGALLIAV</sequence>
<keyword evidence="4" id="KW-1185">Reference proteome</keyword>
<organism evidence="3 4">
    <name type="scientific">Parascedosporium putredinis</name>
    <dbReference type="NCBI Taxonomy" id="1442378"/>
    <lineage>
        <taxon>Eukaryota</taxon>
        <taxon>Fungi</taxon>
        <taxon>Dikarya</taxon>
        <taxon>Ascomycota</taxon>
        <taxon>Pezizomycotina</taxon>
        <taxon>Sordariomycetes</taxon>
        <taxon>Hypocreomycetidae</taxon>
        <taxon>Microascales</taxon>
        <taxon>Microascaceae</taxon>
        <taxon>Parascedosporium</taxon>
    </lineage>
</organism>
<evidence type="ECO:0000313" key="3">
    <source>
        <dbReference type="EMBL" id="CAI4214127.1"/>
    </source>
</evidence>
<comment type="caution">
    <text evidence="3">The sequence shown here is derived from an EMBL/GenBank/DDBJ whole genome shotgun (WGS) entry which is preliminary data.</text>
</comment>
<dbReference type="EMBL" id="CALLCH030000010">
    <property type="protein sequence ID" value="CAI4214127.1"/>
    <property type="molecule type" value="Genomic_DNA"/>
</dbReference>
<feature type="compositionally biased region" description="Pro residues" evidence="1">
    <location>
        <begin position="202"/>
        <end position="233"/>
    </location>
</feature>
<dbReference type="AlphaFoldDB" id="A0A9P1M8X1"/>